<keyword evidence="1" id="KW-0812">Transmembrane</keyword>
<keyword evidence="3" id="KW-1185">Reference proteome</keyword>
<feature type="transmembrane region" description="Helical" evidence="1">
    <location>
        <begin position="44"/>
        <end position="66"/>
    </location>
</feature>
<keyword evidence="1" id="KW-0472">Membrane</keyword>
<evidence type="ECO:0000313" key="2">
    <source>
        <dbReference type="EnsemblPlants" id="Solyc12g038360.1.1.1"/>
    </source>
</evidence>
<dbReference type="PaxDb" id="4081-Solyc12g038360.1.1"/>
<keyword evidence="1" id="KW-1133">Transmembrane helix</keyword>
<accession>A0A3Q7JVB5</accession>
<protein>
    <recommendedName>
        <fullName evidence="4">Transmembrane protein</fullName>
    </recommendedName>
</protein>
<evidence type="ECO:0008006" key="4">
    <source>
        <dbReference type="Google" id="ProtNLM"/>
    </source>
</evidence>
<dbReference type="EnsemblPlants" id="Solyc12g038360.1.1">
    <property type="protein sequence ID" value="Solyc12g038360.1.1.1"/>
    <property type="gene ID" value="Solyc12g038360.1"/>
</dbReference>
<dbReference type="AlphaFoldDB" id="A0A3Q7JVB5"/>
<name>A0A3Q7JVB5_SOLLC</name>
<reference evidence="2" key="1">
    <citation type="journal article" date="2012" name="Nature">
        <title>The tomato genome sequence provides insights into fleshy fruit evolution.</title>
        <authorList>
            <consortium name="Tomato Genome Consortium"/>
        </authorList>
    </citation>
    <scope>NUCLEOTIDE SEQUENCE [LARGE SCALE GENOMIC DNA]</scope>
    <source>
        <strain evidence="2">cv. Heinz 1706</strain>
    </source>
</reference>
<dbReference type="InParanoid" id="A0A3Q7JVB5"/>
<sequence>MGFGWFFGFDGWFKVGGFVGGELSGFAAEIWSFRCVIEKRERRFMSWFLVALGIVDGVVWSEFWWWGKEVIWAAVSVEEKGGGWVWFAGKKGEKQRWFCVLCNWL</sequence>
<dbReference type="Proteomes" id="UP000004994">
    <property type="component" value="Chromosome 12"/>
</dbReference>
<feature type="transmembrane region" description="Helical" evidence="1">
    <location>
        <begin position="12"/>
        <end position="32"/>
    </location>
</feature>
<evidence type="ECO:0000313" key="3">
    <source>
        <dbReference type="Proteomes" id="UP000004994"/>
    </source>
</evidence>
<dbReference type="Gramene" id="Solyc12g038360.1.1">
    <property type="protein sequence ID" value="Solyc12g038360.1.1.1"/>
    <property type="gene ID" value="Solyc12g038360.1"/>
</dbReference>
<organism evidence="2">
    <name type="scientific">Solanum lycopersicum</name>
    <name type="common">Tomato</name>
    <name type="synonym">Lycopersicon esculentum</name>
    <dbReference type="NCBI Taxonomy" id="4081"/>
    <lineage>
        <taxon>Eukaryota</taxon>
        <taxon>Viridiplantae</taxon>
        <taxon>Streptophyta</taxon>
        <taxon>Embryophyta</taxon>
        <taxon>Tracheophyta</taxon>
        <taxon>Spermatophyta</taxon>
        <taxon>Magnoliopsida</taxon>
        <taxon>eudicotyledons</taxon>
        <taxon>Gunneridae</taxon>
        <taxon>Pentapetalae</taxon>
        <taxon>asterids</taxon>
        <taxon>lamiids</taxon>
        <taxon>Solanales</taxon>
        <taxon>Solanaceae</taxon>
        <taxon>Solanoideae</taxon>
        <taxon>Solaneae</taxon>
        <taxon>Solanum</taxon>
        <taxon>Solanum subgen. Lycopersicon</taxon>
    </lineage>
</organism>
<reference evidence="2" key="2">
    <citation type="submission" date="2019-01" db="UniProtKB">
        <authorList>
            <consortium name="EnsemblPlants"/>
        </authorList>
    </citation>
    <scope>IDENTIFICATION</scope>
    <source>
        <strain evidence="2">cv. Heinz 1706</strain>
    </source>
</reference>
<proteinExistence type="predicted"/>
<evidence type="ECO:0000256" key="1">
    <source>
        <dbReference type="SAM" id="Phobius"/>
    </source>
</evidence>